<dbReference type="AlphaFoldDB" id="A0A1I0LYH9"/>
<evidence type="ECO:0000313" key="2">
    <source>
        <dbReference type="EMBL" id="SEV80197.1"/>
    </source>
</evidence>
<gene>
    <name evidence="2" type="ORF">SAMN04487850_0044</name>
</gene>
<dbReference type="Proteomes" id="UP000199373">
    <property type="component" value="Unassembled WGS sequence"/>
</dbReference>
<name>A0A1I0LYH9_9BACT</name>
<evidence type="ECO:0000256" key="1">
    <source>
        <dbReference type="SAM" id="Coils"/>
    </source>
</evidence>
<keyword evidence="3" id="KW-1185">Reference proteome</keyword>
<proteinExistence type="predicted"/>
<evidence type="ECO:0008006" key="4">
    <source>
        <dbReference type="Google" id="ProtNLM"/>
    </source>
</evidence>
<accession>A0A1I0LYH9</accession>
<feature type="coiled-coil region" evidence="1">
    <location>
        <begin position="352"/>
        <end position="386"/>
    </location>
</feature>
<dbReference type="EMBL" id="FOIQ01000001">
    <property type="protein sequence ID" value="SEV80197.1"/>
    <property type="molecule type" value="Genomic_DNA"/>
</dbReference>
<evidence type="ECO:0000313" key="3">
    <source>
        <dbReference type="Proteomes" id="UP000199373"/>
    </source>
</evidence>
<sequence>MNLRKVAILTLVVLLPLSLCAQKRKKRVLKKEPVIEVPQEDPRITNMREMTQQIVIIDSIVTDKEHFLTAFRLSSETGTLTTCQEFFGKSMEGYLFRNEMGNKIYFSLPDDSLRQQLYTSDKLGNEWSQAVPLQGISEGISEASFPFMLTDGVTFYFAGKGEESIGGYDIFLTRYDSRSNRFLKPENIGMPFNSEANDYMFAIDETNRIGYFVSDRRQPEDKVCVYVFIPADSRKTYDSSVYTEQQISDFANITSIADTWGDGKEREKALARMSSMNGKSNVSVDSPRRHTGVNPVFVVSDALTYSDASDFRSPKAASLYKQLISARKLQQDLEDRLGKSRDYYAKADSAERQALRQDMLRSEEELQRLNTRVKTLEKQIRNEEVKVIN</sequence>
<keyword evidence="1" id="KW-0175">Coiled coil</keyword>
<protein>
    <recommendedName>
        <fullName evidence="4">WD40-like Beta Propeller Repeat</fullName>
    </recommendedName>
</protein>
<dbReference type="RefSeq" id="WP_091913947.1">
    <property type="nucleotide sequence ID" value="NZ_FOIQ01000001.1"/>
</dbReference>
<reference evidence="2 3" key="1">
    <citation type="submission" date="2016-10" db="EMBL/GenBank/DDBJ databases">
        <authorList>
            <person name="de Groot N.N."/>
        </authorList>
    </citation>
    <scope>NUCLEOTIDE SEQUENCE [LARGE SCALE GENOMIC DNA]</scope>
    <source>
        <strain evidence="2 3">TC2-24</strain>
    </source>
</reference>
<organism evidence="2 3">
    <name type="scientific">Prevotella aff. ruminicola Tc2-24</name>
    <dbReference type="NCBI Taxonomy" id="81582"/>
    <lineage>
        <taxon>Bacteria</taxon>
        <taxon>Pseudomonadati</taxon>
        <taxon>Bacteroidota</taxon>
        <taxon>Bacteroidia</taxon>
        <taxon>Bacteroidales</taxon>
        <taxon>Prevotellaceae</taxon>
        <taxon>Prevotella</taxon>
    </lineage>
</organism>